<dbReference type="Gene3D" id="2.30.130.110">
    <property type="match status" value="1"/>
</dbReference>
<dbReference type="InterPro" id="IPR048332">
    <property type="entry name" value="GD_AH_C"/>
</dbReference>
<comment type="similarity">
    <text evidence="1">Belongs to the UxaA family.</text>
</comment>
<proteinExistence type="inferred from homology"/>
<organism evidence="4 5">
    <name type="scientific">Paenibacillus terrae</name>
    <dbReference type="NCBI Taxonomy" id="159743"/>
    <lineage>
        <taxon>Bacteria</taxon>
        <taxon>Bacillati</taxon>
        <taxon>Bacillota</taxon>
        <taxon>Bacilli</taxon>
        <taxon>Bacillales</taxon>
        <taxon>Paenibacillaceae</taxon>
        <taxon>Paenibacillus</taxon>
    </lineage>
</organism>
<dbReference type="GO" id="GO:0016829">
    <property type="term" value="F:lyase activity"/>
    <property type="evidence" value="ECO:0007669"/>
    <property type="project" value="UniProtKB-KW"/>
</dbReference>
<dbReference type="PATRIC" id="fig|159743.3.peg.1676"/>
<dbReference type="InterPro" id="IPR044144">
    <property type="entry name" value="SAF_UxaA/GarD"/>
</dbReference>
<keyword evidence="2" id="KW-0456">Lyase</keyword>
<dbReference type="GO" id="GO:0016787">
    <property type="term" value="F:hydrolase activity"/>
    <property type="evidence" value="ECO:0007669"/>
    <property type="project" value="UniProtKB-KW"/>
</dbReference>
<accession>A0A0D7X5F5</accession>
<protein>
    <submittedName>
        <fullName evidence="4">Altronate hydrolase</fullName>
    </submittedName>
</protein>
<dbReference type="InterPro" id="IPR007392">
    <property type="entry name" value="GD_AH_second"/>
</dbReference>
<name>A0A0D7X5F5_9BACL</name>
<comment type="caution">
    <text evidence="4">The sequence shown here is derived from an EMBL/GenBank/DDBJ whole genome shotgun (WGS) entry which is preliminary data.</text>
</comment>
<dbReference type="InterPro" id="IPR013974">
    <property type="entry name" value="SAF"/>
</dbReference>
<dbReference type="Pfam" id="PF08666">
    <property type="entry name" value="SAF"/>
    <property type="match status" value="1"/>
</dbReference>
<dbReference type="InterPro" id="IPR052172">
    <property type="entry name" value="UxaA_altronate/galactarate_dh"/>
</dbReference>
<dbReference type="EMBL" id="JTHP01000010">
    <property type="protein sequence ID" value="KJD46218.1"/>
    <property type="molecule type" value="Genomic_DNA"/>
</dbReference>
<dbReference type="Proteomes" id="UP000032534">
    <property type="component" value="Unassembled WGS sequence"/>
</dbReference>
<evidence type="ECO:0000256" key="1">
    <source>
        <dbReference type="ARBA" id="ARBA00010986"/>
    </source>
</evidence>
<dbReference type="Pfam" id="PF04295">
    <property type="entry name" value="GD_AH_second"/>
    <property type="match status" value="1"/>
</dbReference>
<dbReference type="Pfam" id="PF20629">
    <property type="entry name" value="GD_AH_C"/>
    <property type="match status" value="1"/>
</dbReference>
<dbReference type="SMART" id="SM00858">
    <property type="entry name" value="SAF"/>
    <property type="match status" value="1"/>
</dbReference>
<evidence type="ECO:0000313" key="5">
    <source>
        <dbReference type="Proteomes" id="UP000032534"/>
    </source>
</evidence>
<dbReference type="CDD" id="cd11613">
    <property type="entry name" value="SAF_AH_GD"/>
    <property type="match status" value="1"/>
</dbReference>
<reference evidence="4 5" key="1">
    <citation type="submission" date="2014-11" db="EMBL/GenBank/DDBJ databases">
        <title>Draft Genome Sequences of Paenibacillus polymyxa NRRL B-30509 and Paenibacillus terrae NRRL B-30644, Strains from a Poultry Environment that Produce Tridecaptin A and Paenicidins.</title>
        <authorList>
            <person name="van Belkum M.J."/>
            <person name="Lohans C.T."/>
            <person name="Vederas J.C."/>
        </authorList>
    </citation>
    <scope>NUCLEOTIDE SEQUENCE [LARGE SCALE GENOMIC DNA]</scope>
    <source>
        <strain evidence="4 5">NRRL B-30644</strain>
    </source>
</reference>
<evidence type="ECO:0000256" key="2">
    <source>
        <dbReference type="ARBA" id="ARBA00023239"/>
    </source>
</evidence>
<dbReference type="AlphaFoldDB" id="A0A0D7X5F5"/>
<dbReference type="OrthoDB" id="9804574at2"/>
<sequence>MLEFIQIHDQDNVAVALRDYKQGETLAWGAHEEQRVVLAEDVARGHKIALQDIPEGGNVLKYGYPIGHAIQPIQAGQHVHTHNTKTNLTGVEEYTYKPKPAAHLYEQESRTFQGYRRKDGRVGIRNELWIVPTVGCVNGIAELILNRFKQEAGDISPFENALVLKHNYGCSQLGDDHAYTRTILIDAVKHSNAGGVLVLGLGCENNEMKEFKEAIGEYDPERVKFLLSQEVSDEVEEGVRLLHEIYAAVQEDRREPVPLAELNIGLKCGGSDGLSGITANPLLGRLSDYMAAQGGTTVLTEVPEMFGAETILMERAADEEVFGKIVHLINDFKQYFLDYKQPVYENPSPGNKAGGITTLEDKSLGCTQKSGSSTVTDVIQYGERLKTKGLNLLSAPGNDLVASSALAAAGCQLVIFTTGRGTPFGSFVPTMKVSTNSPLYKAKPHWIDYNAGSLVEDVSMEDALRSFVDYIVDVASGTWVNNEKNNFRELAIFKNGVTL</sequence>
<dbReference type="GO" id="GO:0019698">
    <property type="term" value="P:D-galacturonate catabolic process"/>
    <property type="evidence" value="ECO:0007669"/>
    <property type="project" value="TreeGrafter"/>
</dbReference>
<keyword evidence="5" id="KW-1185">Reference proteome</keyword>
<gene>
    <name evidence="4" type="ORF">QD47_07635</name>
</gene>
<dbReference type="RefSeq" id="WP_044645569.1">
    <property type="nucleotide sequence ID" value="NZ_JTHP01000010.1"/>
</dbReference>
<feature type="domain" description="SAF" evidence="3">
    <location>
        <begin position="11"/>
        <end position="85"/>
    </location>
</feature>
<keyword evidence="4" id="KW-0378">Hydrolase</keyword>
<evidence type="ECO:0000259" key="3">
    <source>
        <dbReference type="SMART" id="SM00858"/>
    </source>
</evidence>
<dbReference type="PANTHER" id="PTHR30536:SF5">
    <property type="entry name" value="ALTRONATE DEHYDRATASE"/>
    <property type="match status" value="1"/>
</dbReference>
<dbReference type="PANTHER" id="PTHR30536">
    <property type="entry name" value="ALTRONATE/GALACTARATE DEHYDRATASE"/>
    <property type="match status" value="1"/>
</dbReference>
<evidence type="ECO:0000313" key="4">
    <source>
        <dbReference type="EMBL" id="KJD46218.1"/>
    </source>
</evidence>